<gene>
    <name evidence="8" type="ORF">JMICBFOL_00026</name>
</gene>
<dbReference type="SUPFAM" id="SSF53335">
    <property type="entry name" value="S-adenosyl-L-methionine-dependent methyltransferases"/>
    <property type="match status" value="1"/>
</dbReference>
<evidence type="ECO:0000256" key="5">
    <source>
        <dbReference type="ARBA" id="ARBA00047942"/>
    </source>
</evidence>
<proteinExistence type="predicted"/>
<keyword evidence="2" id="KW-0489">Methyltransferase</keyword>
<name>A0A7G9Z0J3_9EURY</name>
<dbReference type="Gene3D" id="3.40.50.150">
    <property type="entry name" value="Vaccinia Virus protein VP39"/>
    <property type="match status" value="1"/>
</dbReference>
<evidence type="ECO:0000256" key="1">
    <source>
        <dbReference type="ARBA" id="ARBA00011900"/>
    </source>
</evidence>
<dbReference type="InterPro" id="IPR029063">
    <property type="entry name" value="SAM-dependent_MTases_sf"/>
</dbReference>
<feature type="coiled-coil region" evidence="6">
    <location>
        <begin position="522"/>
        <end position="549"/>
    </location>
</feature>
<dbReference type="InterPro" id="IPR011639">
    <property type="entry name" value="MethylTrfase_TaqI-like_dom"/>
</dbReference>
<evidence type="ECO:0000256" key="3">
    <source>
        <dbReference type="ARBA" id="ARBA00022679"/>
    </source>
</evidence>
<feature type="coiled-coil region" evidence="6">
    <location>
        <begin position="1181"/>
        <end position="1224"/>
    </location>
</feature>
<dbReference type="PANTHER" id="PTHR33841:SF1">
    <property type="entry name" value="DNA METHYLTRANSFERASE A"/>
    <property type="match status" value="1"/>
</dbReference>
<keyword evidence="4" id="KW-0949">S-adenosyl-L-methionine</keyword>
<dbReference type="InterPro" id="IPR050953">
    <property type="entry name" value="N4_N6_ade-DNA_methylase"/>
</dbReference>
<keyword evidence="3" id="KW-0808">Transferase</keyword>
<organism evidence="8">
    <name type="scientific">Candidatus Methanophagaceae archaeon ANME-1 ERB6</name>
    <dbReference type="NCBI Taxonomy" id="2759912"/>
    <lineage>
        <taxon>Archaea</taxon>
        <taxon>Methanobacteriati</taxon>
        <taxon>Methanobacteriota</taxon>
        <taxon>Stenosarchaea group</taxon>
        <taxon>Methanomicrobia</taxon>
        <taxon>Candidatus Methanophagales</taxon>
        <taxon>Candidatus Methanophagaceae</taxon>
    </lineage>
</organism>
<dbReference type="PANTHER" id="PTHR33841">
    <property type="entry name" value="DNA METHYLTRANSFERASE YEEA-RELATED"/>
    <property type="match status" value="1"/>
</dbReference>
<sequence>MENIADVTDRHSLMAFLSSLNYQTEEVILDKELNLELSERAKDIIKSIALISDYKTDGAQFQIYAIEAEPSHLRRTDIRTVLEPLNNQYPQINTLFVFTTTEYNPLVLVSPQRVLSPEDRTKTKLKLRILQIDRDNVYHTDLEVLSALKLAPGEADPWAKHRDAFSIEKVTEKFFKTYGVIFDHLKDALKPNKRDNIYLKDEKDIETFAQRILGRLIFLYFLQKKKWLNGDRKFVGNLLDRAEQENKKFYNDFLEPLFFEVLNEQRPNNESQFGTIPYLNGGLFEKKYNFNVKLPNAIFREIIDFFDLYNFTVQENTPLEVEVSLDPELLGKLFENMLAEKERGAKGTFYTPRPVVHYMCRESLKEHLAGITDIARHKVLALVERSSTGDLSDDEAERLYKSLDEVRILDPAVGSGAFLVGLMHEIIRLKTALADKLGRTVANAQLKREIIKSNLYGVDIEPEAIEIAMLRLWLSLVVDEKLNAVEPLPNLDYKLRVGNSLVESWRGKKLLGKEVYQRTFGEDETLKLIEELRNLKDKLLNETDMEEKKKLRVRSEDIEWQLIEKELTKEAEEKTKQAIEISGKYKWAKEIPEKERKKVKKLREEAESAGNFLEDLKKSGGKSFFLPQIHFTDVLTEKGGFDIVIANPPYVRTQKLSKLPYRDDLKLHYGFIDDFYVHFSFRAFELARPKGIVTFITSDTYLTLAWKQRMRELLQDNRIRRLILTPKAFQATVNTAIYIAQRECLADYNFTFLDAREVGGNDEGNWEDKLIVFEGLKEIEAYDTQNAVRIGDKELEVSNPREIDPIGQYRVPVEIYKKAVKRVFFTPNEKNLKLYEKFMPIMKELYEKWWSKIKSSKDIQKNRKEIERYLRTLKPGDITLLGLITDGGVGLQTSDNGRFLAVLEDTEEAKRIEERLEEFERKWARNEPKIFEKYQKLLAKHSRNEALDKLRVEFEEKKLGFPRGFTYKVIKEEDVFDAGAYLESLAPEIRDVMRRMIIFSGVPEKESDVKSMWKLPKLPDNLKRLDTDLKKKVEEEYGKLISEGKWIVLEKNTGQEEIYWAPNTLFIDWSRGSVKWLFENSGKKGTAMPVIRNPDYYFKGGVSMSSISESQFRVKIAEPTVFEHKSHVLEPHQIIEGLFGANYLMAFLSSNFAFYLTKEYLNHTVEPELNDLRLLPLVIPIETQRKEIENLVEDAIEIQKKRYASEKEEEKSELWKELQRVQERINEKVGGIYEGC</sequence>
<evidence type="ECO:0000256" key="6">
    <source>
        <dbReference type="SAM" id="Coils"/>
    </source>
</evidence>
<evidence type="ECO:0000259" key="7">
    <source>
        <dbReference type="Pfam" id="PF07669"/>
    </source>
</evidence>
<dbReference type="Pfam" id="PF07669">
    <property type="entry name" value="Eco57I"/>
    <property type="match status" value="1"/>
</dbReference>
<evidence type="ECO:0000256" key="4">
    <source>
        <dbReference type="ARBA" id="ARBA00022691"/>
    </source>
</evidence>
<evidence type="ECO:0000313" key="8">
    <source>
        <dbReference type="EMBL" id="QNO53777.1"/>
    </source>
</evidence>
<dbReference type="EC" id="2.1.1.72" evidence="1"/>
<dbReference type="PRINTS" id="PR00507">
    <property type="entry name" value="N12N6MTFRASE"/>
</dbReference>
<accession>A0A7G9Z0J3</accession>
<dbReference type="GO" id="GO:0006304">
    <property type="term" value="P:DNA modification"/>
    <property type="evidence" value="ECO:0007669"/>
    <property type="project" value="InterPro"/>
</dbReference>
<reference evidence="8" key="1">
    <citation type="submission" date="2020-06" db="EMBL/GenBank/DDBJ databases">
        <title>Unique genomic features of the anaerobic methanotrophic archaea.</title>
        <authorList>
            <person name="Chadwick G.L."/>
            <person name="Skennerton C.T."/>
            <person name="Laso-Perez R."/>
            <person name="Leu A.O."/>
            <person name="Speth D.R."/>
            <person name="Yu H."/>
            <person name="Morgan-Lang C."/>
            <person name="Hatzenpichler R."/>
            <person name="Goudeau D."/>
            <person name="Malmstrom R."/>
            <person name="Brazelton W.J."/>
            <person name="Woyke T."/>
            <person name="Hallam S.J."/>
            <person name="Tyson G.W."/>
            <person name="Wegener G."/>
            <person name="Boetius A."/>
            <person name="Orphan V."/>
        </authorList>
    </citation>
    <scope>NUCLEOTIDE SEQUENCE</scope>
</reference>
<feature type="domain" description="Type II methyltransferase M.TaqI-like" evidence="7">
    <location>
        <begin position="454"/>
        <end position="725"/>
    </location>
</feature>
<protein>
    <recommendedName>
        <fullName evidence="1">site-specific DNA-methyltransferase (adenine-specific)</fullName>
        <ecNumber evidence="1">2.1.1.72</ecNumber>
    </recommendedName>
</protein>
<evidence type="ECO:0000256" key="2">
    <source>
        <dbReference type="ARBA" id="ARBA00022603"/>
    </source>
</evidence>
<dbReference type="InterPro" id="IPR002052">
    <property type="entry name" value="DNA_methylase_N6_adenine_CS"/>
</dbReference>
<dbReference type="GO" id="GO:0003676">
    <property type="term" value="F:nucleic acid binding"/>
    <property type="evidence" value="ECO:0007669"/>
    <property type="project" value="InterPro"/>
</dbReference>
<dbReference type="AlphaFoldDB" id="A0A7G9Z0J3"/>
<dbReference type="PROSITE" id="PS00092">
    <property type="entry name" value="N6_MTASE"/>
    <property type="match status" value="1"/>
</dbReference>
<dbReference type="EMBL" id="MT631550">
    <property type="protein sequence ID" value="QNO53777.1"/>
    <property type="molecule type" value="Genomic_DNA"/>
</dbReference>
<dbReference type="GO" id="GO:0032259">
    <property type="term" value="P:methylation"/>
    <property type="evidence" value="ECO:0007669"/>
    <property type="project" value="UniProtKB-KW"/>
</dbReference>
<dbReference type="GO" id="GO:0009007">
    <property type="term" value="F:site-specific DNA-methyltransferase (adenine-specific) activity"/>
    <property type="evidence" value="ECO:0007669"/>
    <property type="project" value="UniProtKB-EC"/>
</dbReference>
<comment type="catalytic activity">
    <reaction evidence="5">
        <text>a 2'-deoxyadenosine in DNA + S-adenosyl-L-methionine = an N(6)-methyl-2'-deoxyadenosine in DNA + S-adenosyl-L-homocysteine + H(+)</text>
        <dbReference type="Rhea" id="RHEA:15197"/>
        <dbReference type="Rhea" id="RHEA-COMP:12418"/>
        <dbReference type="Rhea" id="RHEA-COMP:12419"/>
        <dbReference type="ChEBI" id="CHEBI:15378"/>
        <dbReference type="ChEBI" id="CHEBI:57856"/>
        <dbReference type="ChEBI" id="CHEBI:59789"/>
        <dbReference type="ChEBI" id="CHEBI:90615"/>
        <dbReference type="ChEBI" id="CHEBI:90616"/>
        <dbReference type="EC" id="2.1.1.72"/>
    </reaction>
</comment>
<keyword evidence="6" id="KW-0175">Coiled coil</keyword>